<evidence type="ECO:0000256" key="6">
    <source>
        <dbReference type="PROSITE-ProRule" id="PRU00192"/>
    </source>
</evidence>
<evidence type="ECO:0000256" key="7">
    <source>
        <dbReference type="SAM" id="Coils"/>
    </source>
</evidence>
<evidence type="ECO:0000256" key="1">
    <source>
        <dbReference type="ARBA" id="ARBA00004496"/>
    </source>
</evidence>
<dbReference type="InterPro" id="IPR055251">
    <property type="entry name" value="SOS1_NGEF_PH"/>
</dbReference>
<proteinExistence type="predicted"/>
<dbReference type="Pfam" id="PF23323">
    <property type="entry name" value="Spectrin_6"/>
    <property type="match status" value="1"/>
</dbReference>
<dbReference type="SMART" id="SM00150">
    <property type="entry name" value="SPEC"/>
    <property type="match status" value="1"/>
</dbReference>
<evidence type="ECO:0000256" key="2">
    <source>
        <dbReference type="ARBA" id="ARBA00022443"/>
    </source>
</evidence>
<dbReference type="GO" id="GO:0035556">
    <property type="term" value="P:intracellular signal transduction"/>
    <property type="evidence" value="ECO:0007669"/>
    <property type="project" value="TreeGrafter"/>
</dbReference>
<keyword evidence="5" id="KW-0344">Guanine-nucleotide releasing factor</keyword>
<evidence type="ECO:0000256" key="3">
    <source>
        <dbReference type="ARBA" id="ARBA00022490"/>
    </source>
</evidence>
<keyword evidence="3" id="KW-0963">Cytoplasm</keyword>
<dbReference type="CDD" id="cd00176">
    <property type="entry name" value="SPEC"/>
    <property type="match status" value="1"/>
</dbReference>
<dbReference type="PANTHER" id="PTHR22826">
    <property type="entry name" value="RHO GUANINE EXCHANGE FACTOR-RELATED"/>
    <property type="match status" value="1"/>
</dbReference>
<dbReference type="Gene3D" id="1.20.900.10">
    <property type="entry name" value="Dbl homology (DH) domain"/>
    <property type="match status" value="1"/>
</dbReference>
<dbReference type="GO" id="GO:0005085">
    <property type="term" value="F:guanyl-nucleotide exchange factor activity"/>
    <property type="evidence" value="ECO:0007669"/>
    <property type="project" value="UniProtKB-KW"/>
</dbReference>
<accession>A0A3Q1GZF6</accession>
<evidence type="ECO:0008006" key="14">
    <source>
        <dbReference type="Google" id="ProtNLM"/>
    </source>
</evidence>
<keyword evidence="2 6" id="KW-0728">SH3 domain</keyword>
<dbReference type="STRING" id="80966.ENSAPOP00000032867"/>
<dbReference type="InterPro" id="IPR035899">
    <property type="entry name" value="DBL_dom_sf"/>
</dbReference>
<dbReference type="GeneTree" id="ENSGT00940000155248"/>
<dbReference type="SMART" id="SM00325">
    <property type="entry name" value="RhoGEF"/>
    <property type="match status" value="1"/>
</dbReference>
<dbReference type="InterPro" id="IPR058918">
    <property type="entry name" value="KALRN/TRIO-like_spectrin"/>
</dbReference>
<name>A0A3Q1GZF6_9TELE</name>
<dbReference type="InterPro" id="IPR000219">
    <property type="entry name" value="DH_dom"/>
</dbReference>
<feature type="domain" description="PH" evidence="10">
    <location>
        <begin position="714"/>
        <end position="824"/>
    </location>
</feature>
<dbReference type="FunFam" id="1.20.900.10:FF:000008">
    <property type="entry name" value="rho guanine nucleotide exchange factor 25"/>
    <property type="match status" value="1"/>
</dbReference>
<dbReference type="CDD" id="cd13241">
    <property type="entry name" value="PH2_Kalirin_Trio_p63RhoGEF"/>
    <property type="match status" value="1"/>
</dbReference>
<dbReference type="InterPro" id="IPR011993">
    <property type="entry name" value="PH-like_dom_sf"/>
</dbReference>
<dbReference type="PROSITE" id="PS50002">
    <property type="entry name" value="SH3"/>
    <property type="match status" value="1"/>
</dbReference>
<dbReference type="GO" id="GO:0014069">
    <property type="term" value="C:postsynaptic density"/>
    <property type="evidence" value="ECO:0007669"/>
    <property type="project" value="TreeGrafter"/>
</dbReference>
<sequence length="941" mass="107815">MEGLQKQLSSDVLVCPDTVESLQALISQQQQQQANTQEAAMSVIREGEDLILQLRPQGSSVAHVESVLQQLEESHVQLEELFHQRKIRLDVYLQLRILQQCTLEVTGEMDAWKQDLQKQSQDFSTEKLASPRLADTNQDKLAQDKLALSQSRLVEASPEALTLAQQRIHRHMERRLAMNNMIYEVIQQGHDLQQYITEVQASGIELSEAEGGTSGQVDELQRLLQDKQKELQQIADHTHTHLEQNLQLRHLQSQVKQVLGWISEGEVMLSSCMLNSSCLSEAEQLQREHERLQQAIEALLHADSLQRTHQVALALQQRAELLVRSGHYDPDAVRSCAQTVALHWQTLMLRIEDRLKLVNASAAFYRTSQQVCGVLESLEQEYRREEDWCGGGDRQPEQLLPLINKHMEQKEAFLKACTLARRNAEVFLKYIHRNSVTMANISGHSVTVSGVTEVTGHSRVPEQQVKGILSELLQRENRVLHFWTLKKRRLDQCQQYLMFQSHAQQALDSDQGSNESDTEQRNKALRGRMFVVNEMVQSEKDYVKDLGVIVEGFMSRLEVRGIPEDMRGKDKIVFGNIQQIYDWHRDFFLVELDRCVQNHDLLADLFIRHERRLHMYVVYCQNKPRSEFIVIEYENFFEEIQHEISCRMSISDYLIKPIQRITKYQLLLKDFLKYTSKAGLDCEEIEKAVELMSMVPKRCNDMMNLGRLQGYEGKLTSQGKLLQQETFCVWEQDGGVLSRSKERRVFLFEQIIIFSELLRKGSNNPGYQFKNSIKVSYLAMQDSVDGDPCKFVLWSRGSAERFTLQAFSSSIKMTWVETIAALLDAQNNFLSALQSPIEYQRKEGGISVTRPLSSGRPPSAPPTPNGHAPQPPPDSEQDDQELVLVLQDFVAVREDEISVFRGEKVQILASNQQGQSLVYRPANSDSPAAEGWVPRSVLNTH</sequence>
<keyword evidence="7" id="KW-0175">Coiled coil</keyword>
<comment type="subcellular location">
    <subcellularLocation>
        <location evidence="1">Cytoplasm</location>
    </subcellularLocation>
</comment>
<keyword evidence="13" id="KW-1185">Reference proteome</keyword>
<dbReference type="InterPro" id="IPR051336">
    <property type="entry name" value="RhoGEF_Guanine_NuclExch_SF"/>
</dbReference>
<feature type="coiled-coil region" evidence="7">
    <location>
        <begin position="275"/>
        <end position="302"/>
    </location>
</feature>
<feature type="compositionally biased region" description="Pro residues" evidence="8">
    <location>
        <begin position="858"/>
        <end position="874"/>
    </location>
</feature>
<evidence type="ECO:0000259" key="10">
    <source>
        <dbReference type="PROSITE" id="PS50003"/>
    </source>
</evidence>
<dbReference type="InterPro" id="IPR018159">
    <property type="entry name" value="Spectrin/alpha-actinin"/>
</dbReference>
<dbReference type="Pfam" id="PF22697">
    <property type="entry name" value="SOS1_NGEF_PH"/>
    <property type="match status" value="1"/>
</dbReference>
<dbReference type="GO" id="GO:0005737">
    <property type="term" value="C:cytoplasm"/>
    <property type="evidence" value="ECO:0007669"/>
    <property type="project" value="UniProtKB-SubCell"/>
</dbReference>
<protein>
    <recommendedName>
        <fullName evidence="14">Kalirin RhoGEF kinase b</fullName>
    </recommendedName>
</protein>
<feature type="region of interest" description="Disordered" evidence="8">
    <location>
        <begin position="918"/>
        <end position="941"/>
    </location>
</feature>
<feature type="coiled-coil region" evidence="7">
    <location>
        <begin position="19"/>
        <end position="81"/>
    </location>
</feature>
<dbReference type="SUPFAM" id="SSF50044">
    <property type="entry name" value="SH3-domain"/>
    <property type="match status" value="1"/>
</dbReference>
<evidence type="ECO:0000313" key="12">
    <source>
        <dbReference type="Ensembl" id="ENSAPOP00000032867.1"/>
    </source>
</evidence>
<dbReference type="InParanoid" id="A0A3Q1GZF6"/>
<dbReference type="PANTHER" id="PTHR22826:SF49">
    <property type="entry name" value="KALIRIN"/>
    <property type="match status" value="1"/>
</dbReference>
<dbReference type="PROSITE" id="PS50003">
    <property type="entry name" value="PH_DOMAIN"/>
    <property type="match status" value="1"/>
</dbReference>
<dbReference type="Gene3D" id="1.20.58.60">
    <property type="match status" value="1"/>
</dbReference>
<keyword evidence="4" id="KW-0597">Phosphoprotein</keyword>
<reference evidence="12" key="1">
    <citation type="submission" date="2025-08" db="UniProtKB">
        <authorList>
            <consortium name="Ensembl"/>
        </authorList>
    </citation>
    <scope>IDENTIFICATION</scope>
</reference>
<evidence type="ECO:0000256" key="5">
    <source>
        <dbReference type="ARBA" id="ARBA00022658"/>
    </source>
</evidence>
<evidence type="ECO:0000259" key="9">
    <source>
        <dbReference type="PROSITE" id="PS50002"/>
    </source>
</evidence>
<dbReference type="InterPro" id="IPR002017">
    <property type="entry name" value="Spectrin_repeat"/>
</dbReference>
<evidence type="ECO:0000313" key="13">
    <source>
        <dbReference type="Proteomes" id="UP000257200"/>
    </source>
</evidence>
<reference evidence="12" key="2">
    <citation type="submission" date="2025-09" db="UniProtKB">
        <authorList>
            <consortium name="Ensembl"/>
        </authorList>
    </citation>
    <scope>IDENTIFICATION</scope>
</reference>
<dbReference type="Ensembl" id="ENSAPOT00000027215.1">
    <property type="protein sequence ID" value="ENSAPOP00000032867.1"/>
    <property type="gene ID" value="ENSAPOG00000021101.1"/>
</dbReference>
<dbReference type="Pfam" id="PF00621">
    <property type="entry name" value="RhoGEF"/>
    <property type="match status" value="1"/>
</dbReference>
<dbReference type="SUPFAM" id="SSF48065">
    <property type="entry name" value="DBL homology domain (DH-domain)"/>
    <property type="match status" value="1"/>
</dbReference>
<evidence type="ECO:0000259" key="11">
    <source>
        <dbReference type="PROSITE" id="PS50010"/>
    </source>
</evidence>
<dbReference type="FunFam" id="1.20.58.60:FF:000023">
    <property type="entry name" value="Kalirin RhoGEF kinase b"/>
    <property type="match status" value="1"/>
</dbReference>
<feature type="region of interest" description="Disordered" evidence="8">
    <location>
        <begin position="846"/>
        <end position="878"/>
    </location>
</feature>
<feature type="domain" description="DH" evidence="11">
    <location>
        <begin position="527"/>
        <end position="702"/>
    </location>
</feature>
<feature type="domain" description="SH3" evidence="9">
    <location>
        <begin position="878"/>
        <end position="941"/>
    </location>
</feature>
<dbReference type="AlphaFoldDB" id="A0A3Q1GZF6"/>
<evidence type="ECO:0000256" key="4">
    <source>
        <dbReference type="ARBA" id="ARBA00022553"/>
    </source>
</evidence>
<dbReference type="Gene3D" id="2.30.30.40">
    <property type="entry name" value="SH3 Domains"/>
    <property type="match status" value="1"/>
</dbReference>
<dbReference type="PROSITE" id="PS50010">
    <property type="entry name" value="DH_2"/>
    <property type="match status" value="1"/>
</dbReference>
<dbReference type="GO" id="GO:0019898">
    <property type="term" value="C:extrinsic component of membrane"/>
    <property type="evidence" value="ECO:0007669"/>
    <property type="project" value="TreeGrafter"/>
</dbReference>
<dbReference type="GO" id="GO:0007411">
    <property type="term" value="P:axon guidance"/>
    <property type="evidence" value="ECO:0007669"/>
    <property type="project" value="TreeGrafter"/>
</dbReference>
<dbReference type="InterPro" id="IPR001452">
    <property type="entry name" value="SH3_domain"/>
</dbReference>
<dbReference type="Proteomes" id="UP000257200">
    <property type="component" value="Unplaced"/>
</dbReference>
<organism evidence="12 13">
    <name type="scientific">Acanthochromis polyacanthus</name>
    <name type="common">spiny chromis</name>
    <dbReference type="NCBI Taxonomy" id="80966"/>
    <lineage>
        <taxon>Eukaryota</taxon>
        <taxon>Metazoa</taxon>
        <taxon>Chordata</taxon>
        <taxon>Craniata</taxon>
        <taxon>Vertebrata</taxon>
        <taxon>Euteleostomi</taxon>
        <taxon>Actinopterygii</taxon>
        <taxon>Neopterygii</taxon>
        <taxon>Teleostei</taxon>
        <taxon>Neoteleostei</taxon>
        <taxon>Acanthomorphata</taxon>
        <taxon>Ovalentaria</taxon>
        <taxon>Pomacentridae</taxon>
        <taxon>Acanthochromis</taxon>
    </lineage>
</organism>
<dbReference type="InterPro" id="IPR036028">
    <property type="entry name" value="SH3-like_dom_sf"/>
</dbReference>
<dbReference type="InterPro" id="IPR047053">
    <property type="entry name" value="Kalirin_TRIO_SH3_2"/>
</dbReference>
<dbReference type="Pfam" id="PF23587">
    <property type="entry name" value="SH3_KALRN"/>
    <property type="match status" value="1"/>
</dbReference>
<dbReference type="InterPro" id="IPR001849">
    <property type="entry name" value="PH_domain"/>
</dbReference>
<dbReference type="SUPFAM" id="SSF46966">
    <property type="entry name" value="Spectrin repeat"/>
    <property type="match status" value="1"/>
</dbReference>
<evidence type="ECO:0000256" key="8">
    <source>
        <dbReference type="SAM" id="MobiDB-lite"/>
    </source>
</evidence>
<dbReference type="Pfam" id="PF00435">
    <property type="entry name" value="Spectrin"/>
    <property type="match status" value="1"/>
</dbReference>
<dbReference type="Gene3D" id="2.30.29.30">
    <property type="entry name" value="Pleckstrin-homology domain (PH domain)/Phosphotyrosine-binding domain (PTB)"/>
    <property type="match status" value="1"/>
</dbReference>
<dbReference type="SUPFAM" id="SSF50729">
    <property type="entry name" value="PH domain-like"/>
    <property type="match status" value="1"/>
</dbReference>
<dbReference type="CDD" id="cd00160">
    <property type="entry name" value="RhoGEF"/>
    <property type="match status" value="1"/>
</dbReference>